<proteinExistence type="predicted"/>
<name>A0A7W8E4Z9_9BACT</name>
<dbReference type="Proteomes" id="UP000540989">
    <property type="component" value="Unassembled WGS sequence"/>
</dbReference>
<evidence type="ECO:0008006" key="3">
    <source>
        <dbReference type="Google" id="ProtNLM"/>
    </source>
</evidence>
<dbReference type="EMBL" id="JACHIP010000003">
    <property type="protein sequence ID" value="MBB5057695.1"/>
    <property type="molecule type" value="Genomic_DNA"/>
</dbReference>
<evidence type="ECO:0000313" key="2">
    <source>
        <dbReference type="Proteomes" id="UP000540989"/>
    </source>
</evidence>
<keyword evidence="2" id="KW-1185">Reference proteome</keyword>
<protein>
    <recommendedName>
        <fullName evidence="3">GCN5 family acetyltransferase</fullName>
    </recommendedName>
</protein>
<gene>
    <name evidence="1" type="ORF">HDF16_002401</name>
</gene>
<dbReference type="RefSeq" id="WP_184216762.1">
    <property type="nucleotide sequence ID" value="NZ_JACHIP010000003.1"/>
</dbReference>
<evidence type="ECO:0000313" key="1">
    <source>
        <dbReference type="EMBL" id="MBB5057695.1"/>
    </source>
</evidence>
<accession>A0A7W8E4Z9</accession>
<comment type="caution">
    <text evidence="1">The sequence shown here is derived from an EMBL/GenBank/DDBJ whole genome shotgun (WGS) entry which is preliminary data.</text>
</comment>
<organism evidence="1 2">
    <name type="scientific">Granulicella aggregans</name>
    <dbReference type="NCBI Taxonomy" id="474949"/>
    <lineage>
        <taxon>Bacteria</taxon>
        <taxon>Pseudomonadati</taxon>
        <taxon>Acidobacteriota</taxon>
        <taxon>Terriglobia</taxon>
        <taxon>Terriglobales</taxon>
        <taxon>Acidobacteriaceae</taxon>
        <taxon>Granulicella</taxon>
    </lineage>
</organism>
<sequence length="146" mass="16614">MNLTIYPDYPDVLDAQLVGTYSSLAKAGGGYVWDEVLEYRVWCHPERGAVDLADGSDYYQSFESYAEALAFSRITEGAEAPLALIRQLEYIEEREPGDFLHVKEERIAEWPVEFLCRPRRTKDTIPSFLSPNAPPNRLDILRGLAE</sequence>
<reference evidence="1 2" key="1">
    <citation type="submission" date="2020-08" db="EMBL/GenBank/DDBJ databases">
        <title>Genomic Encyclopedia of Type Strains, Phase IV (KMG-V): Genome sequencing to study the core and pangenomes of soil and plant-associated prokaryotes.</title>
        <authorList>
            <person name="Whitman W."/>
        </authorList>
    </citation>
    <scope>NUCLEOTIDE SEQUENCE [LARGE SCALE GENOMIC DNA]</scope>
    <source>
        <strain evidence="1 2">M8UP14</strain>
    </source>
</reference>
<dbReference type="AlphaFoldDB" id="A0A7W8E4Z9"/>